<dbReference type="SMR" id="A0A1D8PR14"/>
<evidence type="ECO:0000259" key="1">
    <source>
        <dbReference type="Pfam" id="PF12146"/>
    </source>
</evidence>
<reference evidence="3 4" key="1">
    <citation type="journal article" date="2004" name="Proc. Natl. Acad. Sci. U.S.A.">
        <title>The diploid genome sequence of Candida albicans.</title>
        <authorList>
            <person name="Jones T."/>
            <person name="Federspiel N.A."/>
            <person name="Chibana H."/>
            <person name="Dungan J."/>
            <person name="Kalman S."/>
            <person name="Magee B.B."/>
            <person name="Newport G."/>
            <person name="Thorstenson Y.R."/>
            <person name="Agabian N."/>
            <person name="Magee P.T."/>
            <person name="Davis R.W."/>
            <person name="Scherer S."/>
        </authorList>
    </citation>
    <scope>NUCLEOTIDE SEQUENCE [LARGE SCALE GENOMIC DNA]</scope>
    <source>
        <strain evidence="4">SC5314 / ATCC MYA-2876</strain>
    </source>
</reference>
<organism evidence="3 4">
    <name type="scientific">Candida albicans (strain SC5314 / ATCC MYA-2876)</name>
    <name type="common">Yeast</name>
    <dbReference type="NCBI Taxonomy" id="237561"/>
    <lineage>
        <taxon>Eukaryota</taxon>
        <taxon>Fungi</taxon>
        <taxon>Dikarya</taxon>
        <taxon>Ascomycota</taxon>
        <taxon>Saccharomycotina</taxon>
        <taxon>Pichiomycetes</taxon>
        <taxon>Debaryomycetaceae</taxon>
        <taxon>Candida/Lodderomyces clade</taxon>
        <taxon>Candida</taxon>
    </lineage>
</organism>
<dbReference type="InterPro" id="IPR022742">
    <property type="entry name" value="Hydrolase_4"/>
</dbReference>
<dbReference type="InParanoid" id="A0A1D8PR14"/>
<sequence>MEKQPRSGPIQECLLNGGNCVFNTYMVNADSEVDFRGIFIFVHGWSEHILMYSDLAYFVASLGYDFFAFDLRESGKTRGPYTDVDCPIRDLDFVIEKSTTKYKSFNLIGHSMGGAIILDYLCKGKYRDMIDSVILSGPCVKLHDSIQPSPLKRMFVNIILYWFPGIRYWESKSISAYASVTTNEKKQLEMFNDKLCCPNGPLKIISDMYYRGKRLVETIPDISNKARILIFQSENDSIVDPSAVKSFFNDLSSTTKKIVCIENSGHALFLEKESTVELINKEIESFLKTQ</sequence>
<reference evidence="3 4" key="3">
    <citation type="journal article" date="2013" name="Genome Biol.">
        <title>Assembly of a phased diploid Candida albicans genome facilitates allele-specific measurements and provides a simple model for repeat and indel structure.</title>
        <authorList>
            <person name="Muzzey D."/>
            <person name="Schwartz K."/>
            <person name="Weissman J.S."/>
            <person name="Sherlock G."/>
        </authorList>
    </citation>
    <scope>NUCLEOTIDE SEQUENCE [LARGE SCALE GENOMIC DNA]</scope>
    <source>
        <strain evidence="4">SC5314 / ATCC MYA-2876</strain>
    </source>
</reference>
<gene>
    <name evidence="3" type="ordered locus">CAALFM_C702140WA</name>
    <name evidence="2" type="ordered locus">orf19.13854</name>
</gene>
<dbReference type="Gene3D" id="3.40.50.1820">
    <property type="entry name" value="alpha/beta hydrolase"/>
    <property type="match status" value="1"/>
</dbReference>
<dbReference type="KEGG" id="cal:CAALFM_C702140WA"/>
<dbReference type="InterPro" id="IPR029058">
    <property type="entry name" value="AB_hydrolase_fold"/>
</dbReference>
<dbReference type="AlphaFoldDB" id="A0A1D8PR14"/>
<dbReference type="CGD" id="CAL0000198851">
    <property type="gene designation" value="orf19.13854"/>
</dbReference>
<accession>A0A1D8PR14</accession>
<name>A0A1D8PR14_CANAL</name>
<reference evidence="3 4" key="2">
    <citation type="journal article" date="2007" name="Genome Biol.">
        <title>Assembly of the Candida albicans genome into sixteen supercontigs aligned on the eight chromosomes.</title>
        <authorList>
            <person name="van het Hoog M."/>
            <person name="Rast T.J."/>
            <person name="Martchenko M."/>
            <person name="Grindle S."/>
            <person name="Dignard D."/>
            <person name="Hogues H."/>
            <person name="Cuomo C."/>
            <person name="Berriman M."/>
            <person name="Scherer S."/>
            <person name="Magee B.B."/>
            <person name="Whiteway M."/>
            <person name="Chibana H."/>
            <person name="Nantel A."/>
            <person name="Magee P.T."/>
        </authorList>
    </citation>
    <scope>GENOME REANNOTATION</scope>
    <source>
        <strain evidence="4">SC5314 / ATCC MYA-2876</strain>
    </source>
</reference>
<proteinExistence type="predicted"/>
<keyword evidence="4" id="KW-1185">Reference proteome</keyword>
<evidence type="ECO:0000313" key="2">
    <source>
        <dbReference type="CGD" id="CAL0000198851"/>
    </source>
</evidence>
<dbReference type="Pfam" id="PF12146">
    <property type="entry name" value="Hydrolase_4"/>
    <property type="match status" value="1"/>
</dbReference>
<dbReference type="GO" id="GO:0016020">
    <property type="term" value="C:membrane"/>
    <property type="evidence" value="ECO:0000318"/>
    <property type="project" value="GO_Central"/>
</dbReference>
<dbReference type="OrthoDB" id="10249433at2759"/>
<dbReference type="Proteomes" id="UP000000559">
    <property type="component" value="Chromosome 7"/>
</dbReference>
<dbReference type="eggNOG" id="KOG1455">
    <property type="taxonomic scope" value="Eukaryota"/>
</dbReference>
<evidence type="ECO:0000313" key="4">
    <source>
        <dbReference type="Proteomes" id="UP000000559"/>
    </source>
</evidence>
<dbReference type="InterPro" id="IPR051044">
    <property type="entry name" value="MAG_DAG_Lipase"/>
</dbReference>
<feature type="domain" description="Serine aminopeptidase S33" evidence="1">
    <location>
        <begin position="36"/>
        <end position="273"/>
    </location>
</feature>
<dbReference type="SUPFAM" id="SSF53474">
    <property type="entry name" value="alpha/beta-Hydrolases"/>
    <property type="match status" value="1"/>
</dbReference>
<dbReference type="EMBL" id="CP017629">
    <property type="protein sequence ID" value="AOW30577.1"/>
    <property type="molecule type" value="Genomic_DNA"/>
</dbReference>
<dbReference type="VEuPathDB" id="FungiDB:C7_02140W_A"/>
<dbReference type="STRING" id="237561.A0A1D8PR14"/>
<evidence type="ECO:0000313" key="3">
    <source>
        <dbReference type="EMBL" id="AOW30577.1"/>
    </source>
</evidence>
<dbReference type="PANTHER" id="PTHR11614">
    <property type="entry name" value="PHOSPHOLIPASE-RELATED"/>
    <property type="match status" value="1"/>
</dbReference>
<dbReference type="RefSeq" id="XP_721339.1">
    <property type="nucleotide sequence ID" value="XM_716246.2"/>
</dbReference>
<protein>
    <recommendedName>
        <fullName evidence="1">Serine aminopeptidase S33 domain-containing protein</fullName>
    </recommendedName>
</protein>
<dbReference type="OMA" id="IVCIENS"/>
<dbReference type="GO" id="GO:0047372">
    <property type="term" value="F:monoacylglycerol lipase activity"/>
    <property type="evidence" value="ECO:0000318"/>
    <property type="project" value="GO_Central"/>
</dbReference>
<dbReference type="GeneID" id="3636996"/>